<dbReference type="CDD" id="cd14275">
    <property type="entry name" value="UBA_EF-Ts"/>
    <property type="match status" value="1"/>
</dbReference>
<dbReference type="InterPro" id="IPR001816">
    <property type="entry name" value="Transl_elong_EFTs/EF1B"/>
</dbReference>
<dbReference type="InterPro" id="IPR009060">
    <property type="entry name" value="UBA-like_sf"/>
</dbReference>
<dbReference type="OrthoDB" id="277235at2759"/>
<keyword evidence="3" id="KW-0648">Protein biosynthesis</keyword>
<keyword evidence="6" id="KW-1185">Reference proteome</keyword>
<dbReference type="InterPro" id="IPR014039">
    <property type="entry name" value="Transl_elong_EFTs/EF1B_dimer"/>
</dbReference>
<dbReference type="Gene3D" id="1.10.8.10">
    <property type="entry name" value="DNA helicase RuvA subunit, C-terminal domain"/>
    <property type="match status" value="1"/>
</dbReference>
<dbReference type="InterPro" id="IPR018101">
    <property type="entry name" value="Transl_elong_Ts_CS"/>
</dbReference>
<dbReference type="Pfam" id="PF00889">
    <property type="entry name" value="EF_TS"/>
    <property type="match status" value="1"/>
</dbReference>
<feature type="domain" description="Translation elongation factor EFTs/EF1B dimerisation" evidence="4">
    <location>
        <begin position="82"/>
        <end position="247"/>
    </location>
</feature>
<evidence type="ECO:0000256" key="1">
    <source>
        <dbReference type="ARBA" id="ARBA00005532"/>
    </source>
</evidence>
<feature type="non-terminal residue" evidence="5">
    <location>
        <position position="1"/>
    </location>
</feature>
<evidence type="ECO:0000259" key="4">
    <source>
        <dbReference type="Pfam" id="PF00889"/>
    </source>
</evidence>
<proteinExistence type="inferred from homology"/>
<accession>A0A1Y1XM26</accession>
<dbReference type="SUPFAM" id="SSF54713">
    <property type="entry name" value="Elongation factor Ts (EF-Ts), dimerisation domain"/>
    <property type="match status" value="2"/>
</dbReference>
<protein>
    <recommendedName>
        <fullName evidence="4">Translation elongation factor EFTs/EF1B dimerisation domain-containing protein</fullName>
    </recommendedName>
</protein>
<dbReference type="SUPFAM" id="SSF46934">
    <property type="entry name" value="UBA-like"/>
    <property type="match status" value="1"/>
</dbReference>
<sequence length="308" mass="33057">VKPNIKLLAKLRQETQVSMTKAKEALVKCENDYEKALEWLQEDAVASGAKKAEKLAGRTASEGLVALVLNNSTSEFGTTSTGALVDLSCETDFVSRNELFQQLATRISSTALFLGQGVPNSTGVFKAINEASLESLQNAPLMPHPSSTEADIDGTVQEGISETIGKLGENIVLRRVAVSAEAANGSEESLITSGYLHGGDQSTGKIGALVVLGVAGKPEQPEELQKFARQLARQIVGFNPKYLSESQASIPEGVSKTEFLEQNVLLNQSFMMGGGSVQEVVERYSESMKAKVRVLDFVRYEVGEGIEK</sequence>
<gene>
    <name evidence="5" type="ORF">K493DRAFT_179465</name>
</gene>
<dbReference type="FunCoup" id="A0A1Y1XM26">
    <property type="interactions" value="472"/>
</dbReference>
<reference evidence="5 6" key="1">
    <citation type="submission" date="2016-07" db="EMBL/GenBank/DDBJ databases">
        <title>Pervasive Adenine N6-methylation of Active Genes in Fungi.</title>
        <authorList>
            <consortium name="DOE Joint Genome Institute"/>
            <person name="Mondo S.J."/>
            <person name="Dannebaum R.O."/>
            <person name="Kuo R.C."/>
            <person name="Labutti K."/>
            <person name="Haridas S."/>
            <person name="Kuo A."/>
            <person name="Salamov A."/>
            <person name="Ahrendt S.R."/>
            <person name="Lipzen A."/>
            <person name="Sullivan W."/>
            <person name="Andreopoulos W.B."/>
            <person name="Clum A."/>
            <person name="Lindquist E."/>
            <person name="Daum C."/>
            <person name="Ramamoorthy G.K."/>
            <person name="Gryganskyi A."/>
            <person name="Culley D."/>
            <person name="Magnuson J.K."/>
            <person name="James T.Y."/>
            <person name="O'Malley M.A."/>
            <person name="Stajich J.E."/>
            <person name="Spatafora J.W."/>
            <person name="Visel A."/>
            <person name="Grigoriev I.V."/>
        </authorList>
    </citation>
    <scope>NUCLEOTIDE SEQUENCE [LARGE SCALE GENOMIC DNA]</scope>
    <source>
        <strain evidence="5 6">CBS 931.73</strain>
    </source>
</reference>
<comment type="caution">
    <text evidence="5">The sequence shown here is derived from an EMBL/GenBank/DDBJ whole genome shotgun (WGS) entry which is preliminary data.</text>
</comment>
<dbReference type="GO" id="GO:0070125">
    <property type="term" value="P:mitochondrial translational elongation"/>
    <property type="evidence" value="ECO:0007669"/>
    <property type="project" value="TreeGrafter"/>
</dbReference>
<dbReference type="AlphaFoldDB" id="A0A1Y1XM26"/>
<dbReference type="InterPro" id="IPR036402">
    <property type="entry name" value="EF-Ts_dimer_sf"/>
</dbReference>
<dbReference type="InParanoid" id="A0A1Y1XM26"/>
<feature type="non-terminal residue" evidence="5">
    <location>
        <position position="308"/>
    </location>
</feature>
<dbReference type="GO" id="GO:0003746">
    <property type="term" value="F:translation elongation factor activity"/>
    <property type="evidence" value="ECO:0007669"/>
    <property type="project" value="UniProtKB-KW"/>
</dbReference>
<keyword evidence="2" id="KW-0251">Elongation factor</keyword>
<dbReference type="EMBL" id="MCFE01000568">
    <property type="protein sequence ID" value="ORX86566.1"/>
    <property type="molecule type" value="Genomic_DNA"/>
</dbReference>
<dbReference type="STRING" id="1314790.A0A1Y1XM26"/>
<comment type="similarity">
    <text evidence="1">Belongs to the EF-Ts family.</text>
</comment>
<evidence type="ECO:0000313" key="6">
    <source>
        <dbReference type="Proteomes" id="UP000193498"/>
    </source>
</evidence>
<evidence type="ECO:0000256" key="3">
    <source>
        <dbReference type="ARBA" id="ARBA00022917"/>
    </source>
</evidence>
<dbReference type="PANTHER" id="PTHR11741">
    <property type="entry name" value="ELONGATION FACTOR TS"/>
    <property type="match status" value="1"/>
</dbReference>
<dbReference type="Gene3D" id="3.30.479.20">
    <property type="entry name" value="Elongation factor Ts, dimerisation domain"/>
    <property type="match status" value="2"/>
</dbReference>
<dbReference type="HAMAP" id="MF_00050">
    <property type="entry name" value="EF_Ts"/>
    <property type="match status" value="1"/>
</dbReference>
<dbReference type="Proteomes" id="UP000193498">
    <property type="component" value="Unassembled WGS sequence"/>
</dbReference>
<organism evidence="5 6">
    <name type="scientific">Basidiobolus meristosporus CBS 931.73</name>
    <dbReference type="NCBI Taxonomy" id="1314790"/>
    <lineage>
        <taxon>Eukaryota</taxon>
        <taxon>Fungi</taxon>
        <taxon>Fungi incertae sedis</taxon>
        <taxon>Zoopagomycota</taxon>
        <taxon>Entomophthoromycotina</taxon>
        <taxon>Basidiobolomycetes</taxon>
        <taxon>Basidiobolales</taxon>
        <taxon>Basidiobolaceae</taxon>
        <taxon>Basidiobolus</taxon>
    </lineage>
</organism>
<dbReference type="GO" id="GO:0005739">
    <property type="term" value="C:mitochondrion"/>
    <property type="evidence" value="ECO:0007669"/>
    <property type="project" value="GOC"/>
</dbReference>
<name>A0A1Y1XM26_9FUNG</name>
<dbReference type="PROSITE" id="PS01126">
    <property type="entry name" value="EF_TS_1"/>
    <property type="match status" value="1"/>
</dbReference>
<evidence type="ECO:0000313" key="5">
    <source>
        <dbReference type="EMBL" id="ORX86566.1"/>
    </source>
</evidence>
<dbReference type="PANTHER" id="PTHR11741:SF0">
    <property type="entry name" value="ELONGATION FACTOR TS, MITOCHONDRIAL"/>
    <property type="match status" value="1"/>
</dbReference>
<evidence type="ECO:0000256" key="2">
    <source>
        <dbReference type="ARBA" id="ARBA00022768"/>
    </source>
</evidence>